<organism evidence="2 3">
    <name type="scientific">Pholiota conissans</name>
    <dbReference type="NCBI Taxonomy" id="109636"/>
    <lineage>
        <taxon>Eukaryota</taxon>
        <taxon>Fungi</taxon>
        <taxon>Dikarya</taxon>
        <taxon>Basidiomycota</taxon>
        <taxon>Agaricomycotina</taxon>
        <taxon>Agaricomycetes</taxon>
        <taxon>Agaricomycetidae</taxon>
        <taxon>Agaricales</taxon>
        <taxon>Agaricineae</taxon>
        <taxon>Strophariaceae</taxon>
        <taxon>Pholiota</taxon>
    </lineage>
</organism>
<dbReference type="PROSITE" id="PS51186">
    <property type="entry name" value="GNAT"/>
    <property type="match status" value="1"/>
</dbReference>
<feature type="domain" description="N-acetyltransferase" evidence="1">
    <location>
        <begin position="13"/>
        <end position="194"/>
    </location>
</feature>
<comment type="caution">
    <text evidence="2">The sequence shown here is derived from an EMBL/GenBank/DDBJ whole genome shotgun (WGS) entry which is preliminary data.</text>
</comment>
<gene>
    <name evidence="2" type="ORF">BDN70DRAFT_874296</name>
</gene>
<evidence type="ECO:0000313" key="3">
    <source>
        <dbReference type="Proteomes" id="UP000807469"/>
    </source>
</evidence>
<dbReference type="Gene3D" id="3.40.630.30">
    <property type="match status" value="1"/>
</dbReference>
<dbReference type="SUPFAM" id="SSF55729">
    <property type="entry name" value="Acyl-CoA N-acyltransferases (Nat)"/>
    <property type="match status" value="1"/>
</dbReference>
<dbReference type="EMBL" id="MU155158">
    <property type="protein sequence ID" value="KAF9483053.1"/>
    <property type="molecule type" value="Genomic_DNA"/>
</dbReference>
<dbReference type="OrthoDB" id="630895at2759"/>
<dbReference type="GO" id="GO:0016747">
    <property type="term" value="F:acyltransferase activity, transferring groups other than amino-acyl groups"/>
    <property type="evidence" value="ECO:0007669"/>
    <property type="project" value="InterPro"/>
</dbReference>
<sequence>MSTSQTEIWTERLFLRAAESRDLRYFRKWFCDSEVMKFWSTPHTDVEQTQKFLDNMIASPFNGIMNFSVCLADSSVATVTENTTGCCESEEGSYIVIGKAGLYDGKKIGYIFDREYWGKGYAFEALDAILRHVWALELEGIVAPEVIKANVDPRNVASLRLLGKLGFVKVGSAKNTFETNLGWCDSVYLEVKKPLEAEEA</sequence>
<keyword evidence="3" id="KW-1185">Reference proteome</keyword>
<dbReference type="PANTHER" id="PTHR43792:SF1">
    <property type="entry name" value="N-ACETYLTRANSFERASE DOMAIN-CONTAINING PROTEIN"/>
    <property type="match status" value="1"/>
</dbReference>
<dbReference type="PANTHER" id="PTHR43792">
    <property type="entry name" value="GNAT FAMILY, PUTATIVE (AFU_ORTHOLOGUE AFUA_3G00765)-RELATED-RELATED"/>
    <property type="match status" value="1"/>
</dbReference>
<dbReference type="Pfam" id="PF13302">
    <property type="entry name" value="Acetyltransf_3"/>
    <property type="match status" value="1"/>
</dbReference>
<proteinExistence type="predicted"/>
<accession>A0A9P6D4X9</accession>
<evidence type="ECO:0000259" key="1">
    <source>
        <dbReference type="PROSITE" id="PS51186"/>
    </source>
</evidence>
<dbReference type="InterPro" id="IPR016181">
    <property type="entry name" value="Acyl_CoA_acyltransferase"/>
</dbReference>
<dbReference type="InterPro" id="IPR051531">
    <property type="entry name" value="N-acetyltransferase"/>
</dbReference>
<dbReference type="Proteomes" id="UP000807469">
    <property type="component" value="Unassembled WGS sequence"/>
</dbReference>
<name>A0A9P6D4X9_9AGAR</name>
<dbReference type="AlphaFoldDB" id="A0A9P6D4X9"/>
<evidence type="ECO:0000313" key="2">
    <source>
        <dbReference type="EMBL" id="KAF9483053.1"/>
    </source>
</evidence>
<reference evidence="2" key="1">
    <citation type="submission" date="2020-11" db="EMBL/GenBank/DDBJ databases">
        <authorList>
            <consortium name="DOE Joint Genome Institute"/>
            <person name="Ahrendt S."/>
            <person name="Riley R."/>
            <person name="Andreopoulos W."/>
            <person name="Labutti K."/>
            <person name="Pangilinan J."/>
            <person name="Ruiz-Duenas F.J."/>
            <person name="Barrasa J.M."/>
            <person name="Sanchez-Garcia M."/>
            <person name="Camarero S."/>
            <person name="Miyauchi S."/>
            <person name="Serrano A."/>
            <person name="Linde D."/>
            <person name="Babiker R."/>
            <person name="Drula E."/>
            <person name="Ayuso-Fernandez I."/>
            <person name="Pacheco R."/>
            <person name="Padilla G."/>
            <person name="Ferreira P."/>
            <person name="Barriuso J."/>
            <person name="Kellner H."/>
            <person name="Castanera R."/>
            <person name="Alfaro M."/>
            <person name="Ramirez L."/>
            <person name="Pisabarro A.G."/>
            <person name="Kuo A."/>
            <person name="Tritt A."/>
            <person name="Lipzen A."/>
            <person name="He G."/>
            <person name="Yan M."/>
            <person name="Ng V."/>
            <person name="Cullen D."/>
            <person name="Martin F."/>
            <person name="Rosso M.-N."/>
            <person name="Henrissat B."/>
            <person name="Hibbett D."/>
            <person name="Martinez A.T."/>
            <person name="Grigoriev I.V."/>
        </authorList>
    </citation>
    <scope>NUCLEOTIDE SEQUENCE</scope>
    <source>
        <strain evidence="2">CIRM-BRFM 674</strain>
    </source>
</reference>
<protein>
    <submittedName>
        <fullName evidence="2">Acyl-CoA N-acyltransferase</fullName>
    </submittedName>
</protein>
<dbReference type="InterPro" id="IPR000182">
    <property type="entry name" value="GNAT_dom"/>
</dbReference>